<dbReference type="Pfam" id="PF00072">
    <property type="entry name" value="Response_reg"/>
    <property type="match status" value="1"/>
</dbReference>
<accession>A0A5M3TBM1</accession>
<keyword evidence="1 2" id="KW-0597">Phosphoprotein</keyword>
<dbReference type="GeneID" id="301684148"/>
<dbReference type="SUPFAM" id="SSF52172">
    <property type="entry name" value="CheY-like"/>
    <property type="match status" value="1"/>
</dbReference>
<evidence type="ECO:0000259" key="3">
    <source>
        <dbReference type="PROSITE" id="PS50110"/>
    </source>
</evidence>
<proteinExistence type="predicted"/>
<protein>
    <submittedName>
        <fullName evidence="4">Two-component response regulator</fullName>
    </submittedName>
</protein>
<dbReference type="InterPro" id="IPR011006">
    <property type="entry name" value="CheY-like_superfamily"/>
</dbReference>
<dbReference type="RefSeq" id="WP_006619585.1">
    <property type="nucleotide sequence ID" value="NZ_BIMW01000126.1"/>
</dbReference>
<dbReference type="SMART" id="SM00448">
    <property type="entry name" value="REC"/>
    <property type="match status" value="1"/>
</dbReference>
<dbReference type="Proteomes" id="UP000326169">
    <property type="component" value="Unassembled WGS sequence"/>
</dbReference>
<feature type="domain" description="Response regulatory" evidence="3">
    <location>
        <begin position="3"/>
        <end position="120"/>
    </location>
</feature>
<reference evidence="4 5" key="1">
    <citation type="journal article" date="2019" name="J Genomics">
        <title>The Draft Genome of a Hydrogen-producing Cyanobacterium, Arthrospira platensis NIES-46.</title>
        <authorList>
            <person name="Suzuki S."/>
            <person name="Yamaguchi H."/>
            <person name="Kawachi M."/>
        </authorList>
    </citation>
    <scope>NUCLEOTIDE SEQUENCE [LARGE SCALE GENOMIC DNA]</scope>
    <source>
        <strain evidence="4 5">NIES-46</strain>
    </source>
</reference>
<dbReference type="Gene3D" id="3.40.50.2300">
    <property type="match status" value="1"/>
</dbReference>
<sequence>MRRILVVDDSATMRKMVMASLRDVKDVAFSEAGNGLEAIEQLEIAPFDLMILDLNMPDMHGLEVLRFVLNHPQYRETPIVILTTKGDDESRTEAIAAGAACYLTKPFHPKSLSGEIVNLLSEPCWSNVH</sequence>
<evidence type="ECO:0000313" key="5">
    <source>
        <dbReference type="Proteomes" id="UP000326169"/>
    </source>
</evidence>
<organism evidence="4 5">
    <name type="scientific">Limnospira platensis NIES-46</name>
    <dbReference type="NCBI Taxonomy" id="1236695"/>
    <lineage>
        <taxon>Bacteria</taxon>
        <taxon>Bacillati</taxon>
        <taxon>Cyanobacteriota</taxon>
        <taxon>Cyanophyceae</taxon>
        <taxon>Oscillatoriophycideae</taxon>
        <taxon>Oscillatoriales</taxon>
        <taxon>Sirenicapillariaceae</taxon>
        <taxon>Limnospira</taxon>
    </lineage>
</organism>
<comment type="caution">
    <text evidence="4">The sequence shown here is derived from an EMBL/GenBank/DDBJ whole genome shotgun (WGS) entry which is preliminary data.</text>
</comment>
<name>A0A5M3TBM1_LIMPL</name>
<gene>
    <name evidence="4" type="ORF">NIES46_33610</name>
</gene>
<feature type="modified residue" description="4-aspartylphosphate" evidence="2">
    <location>
        <position position="53"/>
    </location>
</feature>
<keyword evidence="5" id="KW-1185">Reference proteome</keyword>
<dbReference type="InterPro" id="IPR001789">
    <property type="entry name" value="Sig_transdc_resp-reg_receiver"/>
</dbReference>
<dbReference type="PROSITE" id="PS50110">
    <property type="entry name" value="RESPONSE_REGULATORY"/>
    <property type="match status" value="1"/>
</dbReference>
<dbReference type="EMBL" id="BIMW01000126">
    <property type="protein sequence ID" value="GCE95298.1"/>
    <property type="molecule type" value="Genomic_DNA"/>
</dbReference>
<evidence type="ECO:0000256" key="1">
    <source>
        <dbReference type="ARBA" id="ARBA00022553"/>
    </source>
</evidence>
<evidence type="ECO:0000313" key="4">
    <source>
        <dbReference type="EMBL" id="GCE95298.1"/>
    </source>
</evidence>
<dbReference type="InterPro" id="IPR050595">
    <property type="entry name" value="Bact_response_regulator"/>
</dbReference>
<dbReference type="PANTHER" id="PTHR44591:SF3">
    <property type="entry name" value="RESPONSE REGULATORY DOMAIN-CONTAINING PROTEIN"/>
    <property type="match status" value="1"/>
</dbReference>
<evidence type="ECO:0000256" key="2">
    <source>
        <dbReference type="PROSITE-ProRule" id="PRU00169"/>
    </source>
</evidence>
<dbReference type="PANTHER" id="PTHR44591">
    <property type="entry name" value="STRESS RESPONSE REGULATOR PROTEIN 1"/>
    <property type="match status" value="1"/>
</dbReference>